<gene>
    <name evidence="1" type="ORF">PIB30_112886</name>
</gene>
<accession>A0ABU6R3F4</accession>
<dbReference type="Proteomes" id="UP001341840">
    <property type="component" value="Unassembled WGS sequence"/>
</dbReference>
<protein>
    <submittedName>
        <fullName evidence="1">Uncharacterized protein</fullName>
    </submittedName>
</protein>
<evidence type="ECO:0000313" key="1">
    <source>
        <dbReference type="EMBL" id="MED6117769.1"/>
    </source>
</evidence>
<sequence>MGKSGFSDIYEPLPLPNKVTVHQFPKGYDPNELQSLYKRQVRCSMYGGMFLRMHFLHLSQKRIIQDYHDMDLLTWLRERKRSKKDWGRGKWWPTIKEEFIAIFKPVFQGLKRMHLRNEYHGKLSINNGIKIQVHGKHVRGVLTHMEIQDATLDVKARKE</sequence>
<organism evidence="1 2">
    <name type="scientific">Stylosanthes scabra</name>
    <dbReference type="NCBI Taxonomy" id="79078"/>
    <lineage>
        <taxon>Eukaryota</taxon>
        <taxon>Viridiplantae</taxon>
        <taxon>Streptophyta</taxon>
        <taxon>Embryophyta</taxon>
        <taxon>Tracheophyta</taxon>
        <taxon>Spermatophyta</taxon>
        <taxon>Magnoliopsida</taxon>
        <taxon>eudicotyledons</taxon>
        <taxon>Gunneridae</taxon>
        <taxon>Pentapetalae</taxon>
        <taxon>rosids</taxon>
        <taxon>fabids</taxon>
        <taxon>Fabales</taxon>
        <taxon>Fabaceae</taxon>
        <taxon>Papilionoideae</taxon>
        <taxon>50 kb inversion clade</taxon>
        <taxon>dalbergioids sensu lato</taxon>
        <taxon>Dalbergieae</taxon>
        <taxon>Pterocarpus clade</taxon>
        <taxon>Stylosanthes</taxon>
    </lineage>
</organism>
<comment type="caution">
    <text evidence="1">The sequence shown here is derived from an EMBL/GenBank/DDBJ whole genome shotgun (WGS) entry which is preliminary data.</text>
</comment>
<proteinExistence type="predicted"/>
<keyword evidence="2" id="KW-1185">Reference proteome</keyword>
<name>A0ABU6R3F4_9FABA</name>
<evidence type="ECO:0000313" key="2">
    <source>
        <dbReference type="Proteomes" id="UP001341840"/>
    </source>
</evidence>
<dbReference type="EMBL" id="JASCZI010008497">
    <property type="protein sequence ID" value="MED6117769.1"/>
    <property type="molecule type" value="Genomic_DNA"/>
</dbReference>
<feature type="non-terminal residue" evidence="1">
    <location>
        <position position="159"/>
    </location>
</feature>
<reference evidence="1 2" key="1">
    <citation type="journal article" date="2023" name="Plants (Basel)">
        <title>Bridging the Gap: Combining Genomics and Transcriptomics Approaches to Understand Stylosanthes scabra, an Orphan Legume from the Brazilian Caatinga.</title>
        <authorList>
            <person name="Ferreira-Neto J.R.C."/>
            <person name="da Silva M.D."/>
            <person name="Binneck E."/>
            <person name="de Melo N.F."/>
            <person name="da Silva R.H."/>
            <person name="de Melo A.L.T.M."/>
            <person name="Pandolfi V."/>
            <person name="Bustamante F.O."/>
            <person name="Brasileiro-Vidal A.C."/>
            <person name="Benko-Iseppon A.M."/>
        </authorList>
    </citation>
    <scope>NUCLEOTIDE SEQUENCE [LARGE SCALE GENOMIC DNA]</scope>
    <source>
        <tissue evidence="1">Leaves</tissue>
    </source>
</reference>